<gene>
    <name evidence="3" type="primary">LOC117239431</name>
</gene>
<name>A0A6J3L8F6_9HYME</name>
<proteinExistence type="predicted"/>
<evidence type="ECO:0000313" key="2">
    <source>
        <dbReference type="Proteomes" id="UP000504631"/>
    </source>
</evidence>
<dbReference type="RefSeq" id="XP_033360876.1">
    <property type="nucleotide sequence ID" value="XM_033504985.1"/>
</dbReference>
<evidence type="ECO:0000256" key="1">
    <source>
        <dbReference type="SAM" id="MobiDB-lite"/>
    </source>
</evidence>
<accession>A0A6J3L8F6</accession>
<sequence>MEQREERRGAKRRGEERKGEERRGEKRRSEEKRVTRCKLVGSVSVSVHADGESAGGVGVGVASHRQPTCNCNCERQLVEREFRTDPSADRTCRLEFRPLEPTVRDVADDARQVRCFAIAEWLVHRARYFCVRLLLRSIIHRKLVVNCLDPMGKFQRFNDAGSGRKTRFSILKLISAATLPLALYYLHVYDRFRGTNSPAHGSQIRSVVSLWFTRLPREHDYRATWA</sequence>
<dbReference type="Proteomes" id="UP000504631">
    <property type="component" value="Unplaced"/>
</dbReference>
<protein>
    <submittedName>
        <fullName evidence="3">Uncharacterized protein LOC117239431 isoform X1</fullName>
    </submittedName>
</protein>
<organism evidence="2 3">
    <name type="scientific">Bombus vosnesenskii</name>
    <dbReference type="NCBI Taxonomy" id="207650"/>
    <lineage>
        <taxon>Eukaryota</taxon>
        <taxon>Metazoa</taxon>
        <taxon>Ecdysozoa</taxon>
        <taxon>Arthropoda</taxon>
        <taxon>Hexapoda</taxon>
        <taxon>Insecta</taxon>
        <taxon>Pterygota</taxon>
        <taxon>Neoptera</taxon>
        <taxon>Endopterygota</taxon>
        <taxon>Hymenoptera</taxon>
        <taxon>Apocrita</taxon>
        <taxon>Aculeata</taxon>
        <taxon>Apoidea</taxon>
        <taxon>Anthophila</taxon>
        <taxon>Apidae</taxon>
        <taxon>Bombus</taxon>
        <taxon>Pyrobombus</taxon>
    </lineage>
</organism>
<dbReference type="GeneID" id="117239431"/>
<reference evidence="3" key="1">
    <citation type="submission" date="2025-08" db="UniProtKB">
        <authorList>
            <consortium name="RefSeq"/>
        </authorList>
    </citation>
    <scope>IDENTIFICATION</scope>
    <source>
        <tissue evidence="3">Muscle</tissue>
    </source>
</reference>
<evidence type="ECO:0000313" key="3">
    <source>
        <dbReference type="RefSeq" id="XP_033360876.1"/>
    </source>
</evidence>
<feature type="region of interest" description="Disordered" evidence="1">
    <location>
        <begin position="1"/>
        <end position="31"/>
    </location>
</feature>
<dbReference type="AlphaFoldDB" id="A0A6J3L8F6"/>
<keyword evidence="2" id="KW-1185">Reference proteome</keyword>
<dbReference type="KEGG" id="bvk:117239431"/>